<dbReference type="OrthoDB" id="7855192at2"/>
<gene>
    <name evidence="1" type="ORF">EKN56_04705</name>
    <name evidence="2" type="ORF">EKN56_06390</name>
</gene>
<reference evidence="1 3" key="1">
    <citation type="submission" date="2019-03" db="EMBL/GenBank/DDBJ databases">
        <title>Pragia sp. nov. isolated from the gut tract of Carduelis flavirostris.</title>
        <authorList>
            <person name="Ge Y."/>
        </authorList>
    </citation>
    <scope>NUCLEOTIDE SEQUENCE [LARGE SCALE GENOMIC DNA]</scope>
    <source>
        <strain evidence="1 3">CF-458</strain>
    </source>
</reference>
<proteinExistence type="predicted"/>
<protein>
    <submittedName>
        <fullName evidence="1">ArsR family transcriptional regulator</fullName>
    </submittedName>
</protein>
<keyword evidence="3" id="KW-1185">Reference proteome</keyword>
<evidence type="ECO:0000313" key="1">
    <source>
        <dbReference type="EMBL" id="QBH95761.1"/>
    </source>
</evidence>
<dbReference type="KEGG" id="prag:EKN56_06390"/>
<evidence type="ECO:0000313" key="2">
    <source>
        <dbReference type="EMBL" id="QBH96058.1"/>
    </source>
</evidence>
<dbReference type="Proteomes" id="UP000293154">
    <property type="component" value="Chromosome"/>
</dbReference>
<name>A0A411WHJ2_9GAMM</name>
<dbReference type="EMBL" id="CP034752">
    <property type="protein sequence ID" value="QBH95761.1"/>
    <property type="molecule type" value="Genomic_DNA"/>
</dbReference>
<sequence>MSYAEFLREDQRLVMLRLLAELPAYSANSSVLYSALSQYGHYPSRDAIKSELYWLQEQGLVSLNDIGTVVVATLTPRGLDVSSGRAIVPGVKRPGA</sequence>
<dbReference type="AlphaFoldDB" id="A0A411WHJ2"/>
<dbReference type="RefSeq" id="WP_130590748.1">
    <property type="nucleotide sequence ID" value="NZ_CP034752.1"/>
</dbReference>
<accession>A0A411WHJ2</accession>
<organism evidence="1 3">
    <name type="scientific">Limnobaculum zhutongyuii</name>
    <dbReference type="NCBI Taxonomy" id="2498113"/>
    <lineage>
        <taxon>Bacteria</taxon>
        <taxon>Pseudomonadati</taxon>
        <taxon>Pseudomonadota</taxon>
        <taxon>Gammaproteobacteria</taxon>
        <taxon>Enterobacterales</taxon>
        <taxon>Budviciaceae</taxon>
        <taxon>Limnobaculum</taxon>
    </lineage>
</organism>
<dbReference type="EMBL" id="CP034752">
    <property type="protein sequence ID" value="QBH96058.1"/>
    <property type="molecule type" value="Genomic_DNA"/>
</dbReference>
<dbReference type="KEGG" id="prag:EKN56_04705"/>
<evidence type="ECO:0000313" key="3">
    <source>
        <dbReference type="Proteomes" id="UP000293154"/>
    </source>
</evidence>